<evidence type="ECO:0000313" key="10">
    <source>
        <dbReference type="EMBL" id="KAB4183746.1"/>
    </source>
</evidence>
<dbReference type="OrthoDB" id="594725at2"/>
<dbReference type="SUPFAM" id="SSF55874">
    <property type="entry name" value="ATPase domain of HSP90 chaperone/DNA topoisomerase II/histidine kinase"/>
    <property type="match status" value="1"/>
</dbReference>
<dbReference type="Gene3D" id="1.10.287.130">
    <property type="match status" value="1"/>
</dbReference>
<dbReference type="Gene3D" id="1.25.40.10">
    <property type="entry name" value="Tetratricopeptide repeat domain"/>
    <property type="match status" value="1"/>
</dbReference>
<evidence type="ECO:0000313" key="11">
    <source>
        <dbReference type="EMBL" id="KAB4231106.1"/>
    </source>
</evidence>
<evidence type="ECO:0000256" key="1">
    <source>
        <dbReference type="ARBA" id="ARBA00000085"/>
    </source>
</evidence>
<dbReference type="EC" id="2.7.13.3" evidence="2"/>
<reference evidence="12" key="4">
    <citation type="submission" date="2022-10" db="EMBL/GenBank/DDBJ databases">
        <title>Human gut microbiome strain richness.</title>
        <authorList>
            <person name="Chen-Liaw A."/>
        </authorList>
    </citation>
    <scope>NUCLEOTIDE SEQUENCE</scope>
    <source>
        <strain evidence="12">1001713st1_F9_1001713B170221_170320</strain>
    </source>
</reference>
<evidence type="ECO:0000313" key="14">
    <source>
        <dbReference type="Proteomes" id="UP000095614"/>
    </source>
</evidence>
<evidence type="ECO:0000256" key="2">
    <source>
        <dbReference type="ARBA" id="ARBA00012438"/>
    </source>
</evidence>
<dbReference type="Proteomes" id="UP000462376">
    <property type="component" value="Unassembled WGS sequence"/>
</dbReference>
<keyword evidence="7" id="KW-0812">Transmembrane</keyword>
<evidence type="ECO:0000313" key="12">
    <source>
        <dbReference type="EMBL" id="MDC1903025.1"/>
    </source>
</evidence>
<dbReference type="Pfam" id="PF02518">
    <property type="entry name" value="HATPase_c"/>
    <property type="match status" value="1"/>
</dbReference>
<comment type="catalytic activity">
    <reaction evidence="1">
        <text>ATP + protein L-histidine = ADP + protein N-phospho-L-histidine.</text>
        <dbReference type="EC" id="2.7.13.3"/>
    </reaction>
</comment>
<keyword evidence="5 9" id="KW-0418">Kinase</keyword>
<evidence type="ECO:0000313" key="17">
    <source>
        <dbReference type="Proteomes" id="UP000462376"/>
    </source>
</evidence>
<feature type="transmembrane region" description="Helical" evidence="7">
    <location>
        <begin position="383"/>
        <end position="405"/>
    </location>
</feature>
<dbReference type="EMBL" id="WCTL01000023">
    <property type="protein sequence ID" value="KAB4231106.1"/>
    <property type="molecule type" value="Genomic_DNA"/>
</dbReference>
<keyword evidence="7" id="KW-0472">Membrane</keyword>
<dbReference type="PANTHER" id="PTHR43711:SF26">
    <property type="entry name" value="SENSOR HISTIDINE KINASE RCSC"/>
    <property type="match status" value="1"/>
</dbReference>
<evidence type="ECO:0000313" key="9">
    <source>
        <dbReference type="EMBL" id="CUP51833.1"/>
    </source>
</evidence>
<evidence type="ECO:0000256" key="6">
    <source>
        <dbReference type="ARBA" id="ARBA00023012"/>
    </source>
</evidence>
<dbReference type="PANTHER" id="PTHR43711">
    <property type="entry name" value="TWO-COMPONENT HISTIDINE KINASE"/>
    <property type="match status" value="1"/>
</dbReference>
<reference evidence="9 14" key="1">
    <citation type="submission" date="2015-09" db="EMBL/GenBank/DDBJ databases">
        <authorList>
            <consortium name="Pathogen Informatics"/>
        </authorList>
    </citation>
    <scope>NUCLEOTIDE SEQUENCE [LARGE SCALE GENOMIC DNA]</scope>
    <source>
        <strain evidence="9 14">2789STDY5834847</strain>
    </source>
</reference>
<evidence type="ECO:0000256" key="4">
    <source>
        <dbReference type="ARBA" id="ARBA00022679"/>
    </source>
</evidence>
<dbReference type="Pfam" id="PF00512">
    <property type="entry name" value="HisKA"/>
    <property type="match status" value="1"/>
</dbReference>
<dbReference type="SUPFAM" id="SSF47384">
    <property type="entry name" value="Homodimeric domain of signal transducing histidine kinase"/>
    <property type="match status" value="1"/>
</dbReference>
<evidence type="ECO:0000313" key="15">
    <source>
        <dbReference type="Proteomes" id="UP000283766"/>
    </source>
</evidence>
<evidence type="ECO:0000313" key="13">
    <source>
        <dbReference type="EMBL" id="RHH31655.1"/>
    </source>
</evidence>
<dbReference type="Gene3D" id="3.30.565.10">
    <property type="entry name" value="Histidine kinase-like ATPase, C-terminal domain"/>
    <property type="match status" value="1"/>
</dbReference>
<dbReference type="EMBL" id="JAQNSI010000572">
    <property type="protein sequence ID" value="MDC1903025.1"/>
    <property type="molecule type" value="Genomic_DNA"/>
</dbReference>
<dbReference type="RefSeq" id="WP_057098172.1">
    <property type="nucleotide sequence ID" value="NZ_CAXSNS010000002.1"/>
</dbReference>
<dbReference type="PRINTS" id="PR00344">
    <property type="entry name" value="BCTRLSENSOR"/>
</dbReference>
<sequence>MVKRNIKWLLVVLVLGLYPSILHAEDPYGEMKALADSARKVLGQDRLPSVNARWMKLARELNDTVQISDAHNNLISHYYQLGDIDHLKAATYEYMDWCRKYQRTRDRYMAWRQYIQRMTEKGMQEEAMAETVRLHQDAEQARDKYGLACGEMCIGYNHRVFGNNVKLCIENYNNALKLFEEGSYYRDAYVVLLNIIQTYLSRSEYAEAGEYLSKLSQLEDELNRKQVDIDPSLHLRFCEFRVIGLLANEGRKAAEPYIEETDRFYRQHPESSTPEAWFGYKIMCCRILGDLKGNIAYVDSLMDYQHSLGLCYPYNHYMKGELQEQLGDYRAACRSYARYGAVSDSVRTAEMDDKLSKYTAQFEVDRLKMEKLELSARLNEERLMIALAVGGLVLLLLLLITYLYIRTLSMNRKLEAARRAVEKMSQVKSSFIQHITHEIRTPLNSIVGFSTLLAQEKLDDVEKREYVEQVEGNNTYLLSLMENILNIADMDSRVWEMPREEEEIEVDACCKECIEGFRLELKPGVELEYVPASGITAFYAARQWLKMVLVSLLDNAVKFTEEGHIRVSCEEDKSRHVLRFVIEDTGIGIRPDESDRIFERFYKVDTFTKGSGLGLAIANEIMELVGGRIYLDDTYCGGCRFIVEWPMKDKP</sequence>
<evidence type="ECO:0000256" key="5">
    <source>
        <dbReference type="ARBA" id="ARBA00022777"/>
    </source>
</evidence>
<dbReference type="InterPro" id="IPR004358">
    <property type="entry name" value="Sig_transdc_His_kin-like_C"/>
</dbReference>
<dbReference type="Proteomes" id="UP000283766">
    <property type="component" value="Unassembled WGS sequence"/>
</dbReference>
<dbReference type="GO" id="GO:0000155">
    <property type="term" value="F:phosphorelay sensor kinase activity"/>
    <property type="evidence" value="ECO:0007669"/>
    <property type="project" value="InterPro"/>
</dbReference>
<organism evidence="9 14">
    <name type="scientific">Bacteroides uniformis</name>
    <dbReference type="NCBI Taxonomy" id="820"/>
    <lineage>
        <taxon>Bacteria</taxon>
        <taxon>Pseudomonadati</taxon>
        <taxon>Bacteroidota</taxon>
        <taxon>Bacteroidia</taxon>
        <taxon>Bacteroidales</taxon>
        <taxon>Bacteroidaceae</taxon>
        <taxon>Bacteroides</taxon>
    </lineage>
</organism>
<dbReference type="EMBL" id="CZAF01000013">
    <property type="protein sequence ID" value="CUP51833.1"/>
    <property type="molecule type" value="Genomic_DNA"/>
</dbReference>
<dbReference type="InterPro" id="IPR036097">
    <property type="entry name" value="HisK_dim/P_sf"/>
</dbReference>
<keyword evidence="4 9" id="KW-0808">Transferase</keyword>
<keyword evidence="6" id="KW-0902">Two-component regulatory system</keyword>
<keyword evidence="3" id="KW-0597">Phosphoprotein</keyword>
<proteinExistence type="predicted"/>
<dbReference type="CDD" id="cd00082">
    <property type="entry name" value="HisKA"/>
    <property type="match status" value="1"/>
</dbReference>
<dbReference type="InterPro" id="IPR005467">
    <property type="entry name" value="His_kinase_dom"/>
</dbReference>
<accession>A0A139KHL3</accession>
<dbReference type="Proteomes" id="UP000442334">
    <property type="component" value="Unassembled WGS sequence"/>
</dbReference>
<dbReference type="EMBL" id="WCUA01000017">
    <property type="protein sequence ID" value="KAB4183746.1"/>
    <property type="molecule type" value="Genomic_DNA"/>
</dbReference>
<evidence type="ECO:0000256" key="7">
    <source>
        <dbReference type="SAM" id="Phobius"/>
    </source>
</evidence>
<dbReference type="PATRIC" id="fig|820.27.peg.293"/>
<dbReference type="InterPro" id="IPR050736">
    <property type="entry name" value="Sensor_HK_Regulatory"/>
</dbReference>
<dbReference type="Proteomes" id="UP001222603">
    <property type="component" value="Unassembled WGS sequence"/>
</dbReference>
<dbReference type="InterPro" id="IPR036890">
    <property type="entry name" value="HATPase_C_sf"/>
</dbReference>
<evidence type="ECO:0000259" key="8">
    <source>
        <dbReference type="PROSITE" id="PS50109"/>
    </source>
</evidence>
<dbReference type="AlphaFoldDB" id="A0A139KHL3"/>
<protein>
    <recommendedName>
        <fullName evidence="2">histidine kinase</fullName>
        <ecNumber evidence="2">2.7.13.3</ecNumber>
    </recommendedName>
</protein>
<evidence type="ECO:0000313" key="16">
    <source>
        <dbReference type="Proteomes" id="UP000442334"/>
    </source>
</evidence>
<dbReference type="STRING" id="820.ERS852554_02416"/>
<dbReference type="SMART" id="SM00388">
    <property type="entry name" value="HisKA"/>
    <property type="match status" value="1"/>
</dbReference>
<dbReference type="SMART" id="SM00387">
    <property type="entry name" value="HATPase_c"/>
    <property type="match status" value="1"/>
</dbReference>
<dbReference type="InterPro" id="IPR011990">
    <property type="entry name" value="TPR-like_helical_dom_sf"/>
</dbReference>
<dbReference type="Proteomes" id="UP000095614">
    <property type="component" value="Unassembled WGS sequence"/>
</dbReference>
<dbReference type="EMBL" id="QRJL01000005">
    <property type="protein sequence ID" value="RHH31655.1"/>
    <property type="molecule type" value="Genomic_DNA"/>
</dbReference>
<keyword evidence="7" id="KW-1133">Transmembrane helix</keyword>
<evidence type="ECO:0000256" key="3">
    <source>
        <dbReference type="ARBA" id="ARBA00022553"/>
    </source>
</evidence>
<dbReference type="InterPro" id="IPR003661">
    <property type="entry name" value="HisK_dim/P_dom"/>
</dbReference>
<name>A0A139KHL3_BACUN</name>
<feature type="domain" description="Histidine kinase" evidence="8">
    <location>
        <begin position="434"/>
        <end position="649"/>
    </location>
</feature>
<reference evidence="13 15" key="2">
    <citation type="submission" date="2018-08" db="EMBL/GenBank/DDBJ databases">
        <title>A genome reference for cultivated species of the human gut microbiota.</title>
        <authorList>
            <person name="Zou Y."/>
            <person name="Xue W."/>
            <person name="Luo G."/>
        </authorList>
    </citation>
    <scope>NUCLEOTIDE SEQUENCE [LARGE SCALE GENOMIC DNA]</scope>
    <source>
        <strain evidence="13 15">AM18-14LB</strain>
    </source>
</reference>
<dbReference type="InterPro" id="IPR003594">
    <property type="entry name" value="HATPase_dom"/>
</dbReference>
<dbReference type="PROSITE" id="PS50109">
    <property type="entry name" value="HIS_KIN"/>
    <property type="match status" value="1"/>
</dbReference>
<reference evidence="16 17" key="3">
    <citation type="journal article" date="2019" name="Nat. Med.">
        <title>A library of human gut bacterial isolates paired with longitudinal multiomics data enables mechanistic microbiome research.</title>
        <authorList>
            <person name="Poyet M."/>
            <person name="Groussin M."/>
            <person name="Gibbons S.M."/>
            <person name="Avila-Pacheco J."/>
            <person name="Jiang X."/>
            <person name="Kearney S.M."/>
            <person name="Perrotta A.R."/>
            <person name="Berdy B."/>
            <person name="Zhao S."/>
            <person name="Lieberman T.D."/>
            <person name="Swanson P.K."/>
            <person name="Smith M."/>
            <person name="Roesemann S."/>
            <person name="Alexander J.E."/>
            <person name="Rich S.A."/>
            <person name="Livny J."/>
            <person name="Vlamakis H."/>
            <person name="Clish C."/>
            <person name="Bullock K."/>
            <person name="Deik A."/>
            <person name="Scott J."/>
            <person name="Pierce K.A."/>
            <person name="Xavier R.J."/>
            <person name="Alm E.J."/>
        </authorList>
    </citation>
    <scope>NUCLEOTIDE SEQUENCE [LARGE SCALE GENOMIC DNA]</scope>
    <source>
        <strain evidence="10 16">BIOML-A21</strain>
        <strain evidence="11 17">BIOML-A5</strain>
    </source>
</reference>
<gene>
    <name evidence="9" type="primary">rpfC_4</name>
    <name evidence="13" type="ORF">DW216_10270</name>
    <name evidence="9" type="ORF">ERS852462_03863</name>
    <name evidence="11" type="ORF">GAP47_18570</name>
    <name evidence="10" type="ORF">GAQ34_14710</name>
    <name evidence="12" type="ORF">POZ10_20640</name>
</gene>